<dbReference type="FunFam" id="3.10.330.10:FF:000001">
    <property type="entry name" value="Cell division control 48"/>
    <property type="match status" value="1"/>
</dbReference>
<dbReference type="InterPro" id="IPR029067">
    <property type="entry name" value="CDC48_domain_2-like_sf"/>
</dbReference>
<reference evidence="6" key="1">
    <citation type="submission" date="2023-07" db="EMBL/GenBank/DDBJ databases">
        <title>Chromosome-level genome assembly of Artemia franciscana.</title>
        <authorList>
            <person name="Jo E."/>
        </authorList>
    </citation>
    <scope>NUCLEOTIDE SEQUENCE</scope>
    <source>
        <tissue evidence="6">Whole body</tissue>
    </source>
</reference>
<sequence>MHKGVPVDLFLREQAMAFKKVPHWRLKLKLGAIDTAEARTLLQEDLDNLAQWLEKQLLNYKPEKCKLPQVRTNNYKQQYSWLNQRSASHSKITPMEEVVRVNSQLKFHQQTLTDVMNTKANLGPIKHVMSTCIDDLATAILDSKKVRPNRLIVEDAVNDDNSVIGLSQAKMDELNLFKGDTVLVKGKKRKETICIVLSDGEVPNEKIRMNRVIRNNLRVRLGDVISVQACPEVKYGKRIHVLPIDDTVEGLTGIKPYFLEAYRPVMKGDIFIVRGGMRAVEFKVVDTDPSPYWIVAPDTLIHCEEEAPGIQNNLNCCPLQPCPKPWPSRTVAMLVFVTVVLIFIIYFTGLFSGKPLPF</sequence>
<accession>A0AA88H3D6</accession>
<name>A0AA88H3D6_ARTSF</name>
<evidence type="ECO:0000256" key="2">
    <source>
        <dbReference type="ARBA" id="ARBA00022840"/>
    </source>
</evidence>
<comment type="caution">
    <text evidence="6">The sequence shown here is derived from an EMBL/GenBank/DDBJ whole genome shotgun (WGS) entry which is preliminary data.</text>
</comment>
<dbReference type="Gene3D" id="2.40.40.20">
    <property type="match status" value="1"/>
</dbReference>
<evidence type="ECO:0000256" key="1">
    <source>
        <dbReference type="ARBA" id="ARBA00022741"/>
    </source>
</evidence>
<evidence type="ECO:0000259" key="5">
    <source>
        <dbReference type="SMART" id="SM01073"/>
    </source>
</evidence>
<dbReference type="SUPFAM" id="SSF54585">
    <property type="entry name" value="Cdc48 domain 2-like"/>
    <property type="match status" value="1"/>
</dbReference>
<feature type="domain" description="CDC48" evidence="4">
    <location>
        <begin position="250"/>
        <end position="310"/>
    </location>
</feature>
<dbReference type="GO" id="GO:0005524">
    <property type="term" value="F:ATP binding"/>
    <property type="evidence" value="ECO:0007669"/>
    <property type="project" value="UniProtKB-KW"/>
</dbReference>
<dbReference type="InterPro" id="IPR009010">
    <property type="entry name" value="Asp_de-COase-like_dom_sf"/>
</dbReference>
<organism evidence="6 7">
    <name type="scientific">Artemia franciscana</name>
    <name type="common">Brine shrimp</name>
    <name type="synonym">Artemia sanfranciscana</name>
    <dbReference type="NCBI Taxonomy" id="6661"/>
    <lineage>
        <taxon>Eukaryota</taxon>
        <taxon>Metazoa</taxon>
        <taxon>Ecdysozoa</taxon>
        <taxon>Arthropoda</taxon>
        <taxon>Crustacea</taxon>
        <taxon>Branchiopoda</taxon>
        <taxon>Anostraca</taxon>
        <taxon>Artemiidae</taxon>
        <taxon>Artemia</taxon>
    </lineage>
</organism>
<keyword evidence="1" id="KW-0547">Nucleotide-binding</keyword>
<keyword evidence="3" id="KW-0812">Transmembrane</keyword>
<dbReference type="SMART" id="SM01073">
    <property type="entry name" value="CDC48_N"/>
    <property type="match status" value="1"/>
</dbReference>
<proteinExistence type="predicted"/>
<feature type="transmembrane region" description="Helical" evidence="3">
    <location>
        <begin position="331"/>
        <end position="351"/>
    </location>
</feature>
<keyword evidence="3" id="KW-1133">Transmembrane helix</keyword>
<keyword evidence="3" id="KW-0472">Membrane</keyword>
<dbReference type="InterPro" id="IPR004201">
    <property type="entry name" value="Cdc48_dom2"/>
</dbReference>
<keyword evidence="7" id="KW-1185">Reference proteome</keyword>
<dbReference type="Pfam" id="PF02359">
    <property type="entry name" value="CDC48_N"/>
    <property type="match status" value="1"/>
</dbReference>
<dbReference type="AlphaFoldDB" id="A0AA88H3D6"/>
<protein>
    <submittedName>
        <fullName evidence="6">Uncharacterized protein</fullName>
    </submittedName>
</protein>
<dbReference type="Pfam" id="PF02933">
    <property type="entry name" value="CDC48_2"/>
    <property type="match status" value="1"/>
</dbReference>
<gene>
    <name evidence="6" type="ORF">QYM36_018817</name>
</gene>
<dbReference type="Proteomes" id="UP001187531">
    <property type="component" value="Unassembled WGS sequence"/>
</dbReference>
<evidence type="ECO:0000256" key="3">
    <source>
        <dbReference type="SAM" id="Phobius"/>
    </source>
</evidence>
<feature type="domain" description="CDC48 N-terminal subdomain" evidence="5">
    <location>
        <begin position="150"/>
        <end position="233"/>
    </location>
</feature>
<dbReference type="FunFam" id="2.40.40.20:FF:000003">
    <property type="entry name" value="Transitional endoplasmic reticulum ATPase"/>
    <property type="match status" value="1"/>
</dbReference>
<dbReference type="SUPFAM" id="SSF50692">
    <property type="entry name" value="ADC-like"/>
    <property type="match status" value="1"/>
</dbReference>
<evidence type="ECO:0000259" key="4">
    <source>
        <dbReference type="SMART" id="SM01072"/>
    </source>
</evidence>
<dbReference type="InterPro" id="IPR003338">
    <property type="entry name" value="CDC4_N-term_subdom"/>
</dbReference>
<dbReference type="EMBL" id="JAVRJZ010000254">
    <property type="protein sequence ID" value="KAK2702574.1"/>
    <property type="molecule type" value="Genomic_DNA"/>
</dbReference>
<keyword evidence="2" id="KW-0067">ATP-binding</keyword>
<evidence type="ECO:0000313" key="7">
    <source>
        <dbReference type="Proteomes" id="UP001187531"/>
    </source>
</evidence>
<dbReference type="Gene3D" id="3.10.330.10">
    <property type="match status" value="1"/>
</dbReference>
<evidence type="ECO:0000313" key="6">
    <source>
        <dbReference type="EMBL" id="KAK2702574.1"/>
    </source>
</evidence>
<dbReference type="SMART" id="SM01072">
    <property type="entry name" value="CDC48_2"/>
    <property type="match status" value="1"/>
</dbReference>